<evidence type="ECO:0000256" key="1">
    <source>
        <dbReference type="ARBA" id="ARBA00004251"/>
    </source>
</evidence>
<evidence type="ECO:0000256" key="11">
    <source>
        <dbReference type="SAM" id="Phobius"/>
    </source>
</evidence>
<dbReference type="GO" id="GO:0006955">
    <property type="term" value="P:immune response"/>
    <property type="evidence" value="ECO:0007669"/>
    <property type="project" value="TreeGrafter"/>
</dbReference>
<evidence type="ECO:0000256" key="9">
    <source>
        <dbReference type="ARBA" id="ARBA00023180"/>
    </source>
</evidence>
<dbReference type="PROSITE" id="PS50835">
    <property type="entry name" value="IG_LIKE"/>
    <property type="match status" value="1"/>
</dbReference>
<evidence type="ECO:0000256" key="2">
    <source>
        <dbReference type="ARBA" id="ARBA00022475"/>
    </source>
</evidence>
<dbReference type="Proteomes" id="UP000472260">
    <property type="component" value="Unassembled WGS sequence"/>
</dbReference>
<name>A0A671KZZ5_9TELE</name>
<keyword evidence="7" id="KW-1015">Disulfide bond</keyword>
<protein>
    <submittedName>
        <fullName evidence="13">Myelin-oligodendrocyte glycoprotein-like</fullName>
    </submittedName>
</protein>
<dbReference type="GO" id="GO:0042130">
    <property type="term" value="P:negative regulation of T cell proliferation"/>
    <property type="evidence" value="ECO:0007669"/>
    <property type="project" value="TreeGrafter"/>
</dbReference>
<dbReference type="Ensembl" id="ENSSANT00000012057.1">
    <property type="protein sequence ID" value="ENSSANP00000011254.1"/>
    <property type="gene ID" value="ENSSANG00000006155.1"/>
</dbReference>
<evidence type="ECO:0000256" key="6">
    <source>
        <dbReference type="ARBA" id="ARBA00023136"/>
    </source>
</evidence>
<keyword evidence="14" id="KW-1185">Reference proteome</keyword>
<dbReference type="AlphaFoldDB" id="A0A671KZZ5"/>
<dbReference type="InterPro" id="IPR051713">
    <property type="entry name" value="T-cell_Activation_Regulation"/>
</dbReference>
<dbReference type="SMART" id="SM00409">
    <property type="entry name" value="IG"/>
    <property type="match status" value="1"/>
</dbReference>
<dbReference type="PANTHER" id="PTHR25466:SF14">
    <property type="entry name" value="BUTYROPHILIN SUBFAMILY 2 MEMBER A2-LIKE-RELATED"/>
    <property type="match status" value="1"/>
</dbReference>
<evidence type="ECO:0000256" key="5">
    <source>
        <dbReference type="ARBA" id="ARBA00022989"/>
    </source>
</evidence>
<dbReference type="FunFam" id="2.60.40.10:FF:000142">
    <property type="entry name" value="V-set domain-containing T-cell activation inhibitor 1"/>
    <property type="match status" value="1"/>
</dbReference>
<accession>A0A671KZZ5</accession>
<dbReference type="GO" id="GO:0071222">
    <property type="term" value="P:cellular response to lipopolysaccharide"/>
    <property type="evidence" value="ECO:0007669"/>
    <property type="project" value="TreeGrafter"/>
</dbReference>
<proteinExistence type="predicted"/>
<evidence type="ECO:0000256" key="4">
    <source>
        <dbReference type="ARBA" id="ARBA00022729"/>
    </source>
</evidence>
<evidence type="ECO:0000259" key="12">
    <source>
        <dbReference type="PROSITE" id="PS50835"/>
    </source>
</evidence>
<dbReference type="InterPro" id="IPR013106">
    <property type="entry name" value="Ig_V-set"/>
</dbReference>
<organism evidence="13 14">
    <name type="scientific">Sinocyclocheilus anshuiensis</name>
    <dbReference type="NCBI Taxonomy" id="1608454"/>
    <lineage>
        <taxon>Eukaryota</taxon>
        <taxon>Metazoa</taxon>
        <taxon>Chordata</taxon>
        <taxon>Craniata</taxon>
        <taxon>Vertebrata</taxon>
        <taxon>Euteleostomi</taxon>
        <taxon>Actinopterygii</taxon>
        <taxon>Neopterygii</taxon>
        <taxon>Teleostei</taxon>
        <taxon>Ostariophysi</taxon>
        <taxon>Cypriniformes</taxon>
        <taxon>Cyprinidae</taxon>
        <taxon>Cyprininae</taxon>
        <taxon>Sinocyclocheilus</taxon>
    </lineage>
</organism>
<dbReference type="GO" id="GO:0042102">
    <property type="term" value="P:positive regulation of T cell proliferation"/>
    <property type="evidence" value="ECO:0007669"/>
    <property type="project" value="TreeGrafter"/>
</dbReference>
<dbReference type="InterPro" id="IPR007110">
    <property type="entry name" value="Ig-like_dom"/>
</dbReference>
<keyword evidence="4" id="KW-0732">Signal</keyword>
<keyword evidence="5 11" id="KW-1133">Transmembrane helix</keyword>
<dbReference type="GO" id="GO:0031295">
    <property type="term" value="P:T cell costimulation"/>
    <property type="evidence" value="ECO:0007669"/>
    <property type="project" value="TreeGrafter"/>
</dbReference>
<reference evidence="13" key="2">
    <citation type="submission" date="2025-09" db="UniProtKB">
        <authorList>
            <consortium name="Ensembl"/>
        </authorList>
    </citation>
    <scope>IDENTIFICATION</scope>
</reference>
<dbReference type="GO" id="GO:0007166">
    <property type="term" value="P:cell surface receptor signaling pathway"/>
    <property type="evidence" value="ECO:0007669"/>
    <property type="project" value="TreeGrafter"/>
</dbReference>
<keyword evidence="8" id="KW-0675">Receptor</keyword>
<evidence type="ECO:0000256" key="8">
    <source>
        <dbReference type="ARBA" id="ARBA00023170"/>
    </source>
</evidence>
<feature type="transmembrane region" description="Helical" evidence="11">
    <location>
        <begin position="6"/>
        <end position="27"/>
    </location>
</feature>
<evidence type="ECO:0000313" key="14">
    <source>
        <dbReference type="Proteomes" id="UP000472260"/>
    </source>
</evidence>
<dbReference type="InterPro" id="IPR013783">
    <property type="entry name" value="Ig-like_fold"/>
</dbReference>
<keyword evidence="10" id="KW-0393">Immunoglobulin domain</keyword>
<evidence type="ECO:0000256" key="10">
    <source>
        <dbReference type="ARBA" id="ARBA00023319"/>
    </source>
</evidence>
<keyword evidence="6 11" id="KW-0472">Membrane</keyword>
<reference evidence="13" key="1">
    <citation type="submission" date="2025-08" db="UniProtKB">
        <authorList>
            <consortium name="Ensembl"/>
        </authorList>
    </citation>
    <scope>IDENTIFICATION</scope>
</reference>
<dbReference type="Pfam" id="PF07686">
    <property type="entry name" value="V-set"/>
    <property type="match status" value="1"/>
</dbReference>
<gene>
    <name evidence="13" type="primary">si:dkey-222p3.1</name>
</gene>
<evidence type="ECO:0000313" key="13">
    <source>
        <dbReference type="Ensembl" id="ENSSANP00000011254.1"/>
    </source>
</evidence>
<keyword evidence="9" id="KW-0325">Glycoprotein</keyword>
<dbReference type="PANTHER" id="PTHR25466">
    <property type="entry name" value="T-LYMPHOCYTE ACTIVATION ANTIGEN"/>
    <property type="match status" value="1"/>
</dbReference>
<dbReference type="SUPFAM" id="SSF48726">
    <property type="entry name" value="Immunoglobulin"/>
    <property type="match status" value="1"/>
</dbReference>
<keyword evidence="3 11" id="KW-0812">Transmembrane</keyword>
<dbReference type="Gene3D" id="2.60.40.10">
    <property type="entry name" value="Immunoglobulins"/>
    <property type="match status" value="1"/>
</dbReference>
<comment type="subcellular location">
    <subcellularLocation>
        <location evidence="1">Cell membrane</location>
        <topology evidence="1">Single-pass type I membrane protein</topology>
    </subcellularLocation>
</comment>
<evidence type="ECO:0000256" key="3">
    <source>
        <dbReference type="ARBA" id="ARBA00022692"/>
    </source>
</evidence>
<keyword evidence="2" id="KW-1003">Cell membrane</keyword>
<dbReference type="GO" id="GO:0009897">
    <property type="term" value="C:external side of plasma membrane"/>
    <property type="evidence" value="ECO:0007669"/>
    <property type="project" value="TreeGrafter"/>
</dbReference>
<sequence>MVYCVCVTVFVFVFCSALLVCFFILLLNEGKHKKSTDIHLNPLSIQHRLSFACSWSVFAFVSASVQDIVQGFIRDSALLPCRIKTGQLKVNTAHWRYNDSKNVYDILNGQGTTKEQDAEYKGRTETFPSEYSKGNFSLRLGNLQKSDEGSYCCFIPNAEFDLNKCINLQVREKPRGIQEKPGSNSGVETTAERIVSLLFPLFSATVLLCV</sequence>
<dbReference type="InterPro" id="IPR003599">
    <property type="entry name" value="Ig_sub"/>
</dbReference>
<dbReference type="InterPro" id="IPR036179">
    <property type="entry name" value="Ig-like_dom_sf"/>
</dbReference>
<feature type="domain" description="Ig-like" evidence="12">
    <location>
        <begin position="75"/>
        <end position="163"/>
    </location>
</feature>
<evidence type="ECO:0000256" key="7">
    <source>
        <dbReference type="ARBA" id="ARBA00023157"/>
    </source>
</evidence>